<evidence type="ECO:0000313" key="2">
    <source>
        <dbReference type="EMBL" id="OAI10330.1"/>
    </source>
</evidence>
<evidence type="ECO:0000313" key="3">
    <source>
        <dbReference type="Proteomes" id="UP000078476"/>
    </source>
</evidence>
<keyword evidence="3" id="KW-1185">Reference proteome</keyword>
<dbReference type="CDD" id="cd02859">
    <property type="entry name" value="E_set_AMPKbeta_like_N"/>
    <property type="match status" value="1"/>
</dbReference>
<protein>
    <recommendedName>
        <fullName evidence="1">AMP-activated protein kinase glycogen-binding domain-containing protein</fullName>
    </recommendedName>
</protein>
<dbReference type="InterPro" id="IPR027056">
    <property type="entry name" value="Gluconate_2DH_su3"/>
</dbReference>
<evidence type="ECO:0000259" key="1">
    <source>
        <dbReference type="Pfam" id="PF16561"/>
    </source>
</evidence>
<dbReference type="AlphaFoldDB" id="A0A177MZD6"/>
<gene>
    <name evidence="2" type="ORF">A1359_16915</name>
</gene>
<accession>A0A177MZD6</accession>
<feature type="domain" description="AMP-activated protein kinase glycogen-binding" evidence="1">
    <location>
        <begin position="95"/>
        <end position="156"/>
    </location>
</feature>
<dbReference type="Gene3D" id="2.60.40.10">
    <property type="entry name" value="Immunoglobulins"/>
    <property type="match status" value="1"/>
</dbReference>
<proteinExistence type="predicted"/>
<dbReference type="InterPro" id="IPR013783">
    <property type="entry name" value="Ig-like_fold"/>
</dbReference>
<dbReference type="Pfam" id="PF16561">
    <property type="entry name" value="AMPK1_CBM"/>
    <property type="match status" value="1"/>
</dbReference>
<organism evidence="2 3">
    <name type="scientific">Methylomonas lenta</name>
    <dbReference type="NCBI Taxonomy" id="980561"/>
    <lineage>
        <taxon>Bacteria</taxon>
        <taxon>Pseudomonadati</taxon>
        <taxon>Pseudomonadota</taxon>
        <taxon>Gammaproteobacteria</taxon>
        <taxon>Methylococcales</taxon>
        <taxon>Methylococcaceae</taxon>
        <taxon>Methylomonas</taxon>
    </lineage>
</organism>
<dbReference type="InterPro" id="IPR014756">
    <property type="entry name" value="Ig_E-set"/>
</dbReference>
<dbReference type="InterPro" id="IPR032640">
    <property type="entry name" value="AMPK1_CBM"/>
</dbReference>
<dbReference type="OrthoDB" id="8400810at2"/>
<comment type="caution">
    <text evidence="2">The sequence shown here is derived from an EMBL/GenBank/DDBJ whole genome shotgun (WGS) entry which is preliminary data.</text>
</comment>
<dbReference type="EMBL" id="LUUI01000155">
    <property type="protein sequence ID" value="OAI10330.1"/>
    <property type="molecule type" value="Genomic_DNA"/>
</dbReference>
<dbReference type="RefSeq" id="WP_066987408.1">
    <property type="nucleotide sequence ID" value="NZ_LUUI01000155.1"/>
</dbReference>
<dbReference type="SUPFAM" id="SSF81296">
    <property type="entry name" value="E set domains"/>
    <property type="match status" value="1"/>
</dbReference>
<sequence>MATQFAHQTIDRFSVPILSRDDTYILNHCTKYLARTNPEYRHNFGQFSGADPRGRIAEAYRFPIIDSYYDEKKPVESYAFNEVTFVYFDPTASIKAVAVLGTFAKLYEQIPLRPARFDDESTGYYAVTCLIPKGQAHSYKFLVDGQLKLDPINPQQVTIDNGAIWSRFFTHLCTEALVLERAEMLLIDRLVEHILPFRTPDGERFLRFFYNYLDKQTKETQYAHAYRLDQSVGVVNFIDKLLAREEAHNLDDYKICLSQIDRILRQRNPYTEPHLASKELFVELYDEMASGAVKDWDHSEYGNPRFFLQMLRRHTFTGAFSHPKYGGNTGGISWSYLAERFSSDKGESLFNWRRTLEKPLGTNPDYRG</sequence>
<dbReference type="Pfam" id="PF13618">
    <property type="entry name" value="Gluconate_2-dh3"/>
    <property type="match status" value="1"/>
</dbReference>
<reference evidence="2 3" key="1">
    <citation type="submission" date="2016-03" db="EMBL/GenBank/DDBJ databases">
        <authorList>
            <person name="Ploux O."/>
        </authorList>
    </citation>
    <scope>NUCLEOTIDE SEQUENCE [LARGE SCALE GENOMIC DNA]</scope>
    <source>
        <strain evidence="2 3">R-45370</strain>
    </source>
</reference>
<dbReference type="STRING" id="980561.A1359_16915"/>
<name>A0A177MZD6_9GAMM</name>
<dbReference type="Proteomes" id="UP000078476">
    <property type="component" value="Unassembled WGS sequence"/>
</dbReference>